<name>A0A6J4M7H1_9BACT</name>
<feature type="non-terminal residue" evidence="2">
    <location>
        <position position="1"/>
    </location>
</feature>
<evidence type="ECO:0000313" key="2">
    <source>
        <dbReference type="EMBL" id="CAA9347941.1"/>
    </source>
</evidence>
<feature type="compositionally biased region" description="Basic residues" evidence="1">
    <location>
        <begin position="130"/>
        <end position="139"/>
    </location>
</feature>
<protein>
    <submittedName>
        <fullName evidence="2">Uncharacterized protein</fullName>
    </submittedName>
</protein>
<organism evidence="2">
    <name type="scientific">uncultured Gemmatimonadaceae bacterium</name>
    <dbReference type="NCBI Taxonomy" id="246130"/>
    <lineage>
        <taxon>Bacteria</taxon>
        <taxon>Pseudomonadati</taxon>
        <taxon>Gemmatimonadota</taxon>
        <taxon>Gemmatimonadia</taxon>
        <taxon>Gemmatimonadales</taxon>
        <taxon>Gemmatimonadaceae</taxon>
        <taxon>environmental samples</taxon>
    </lineage>
</organism>
<feature type="compositionally biased region" description="Low complexity" evidence="1">
    <location>
        <begin position="44"/>
        <end position="66"/>
    </location>
</feature>
<feature type="compositionally biased region" description="Basic residues" evidence="1">
    <location>
        <begin position="67"/>
        <end position="79"/>
    </location>
</feature>
<gene>
    <name evidence="2" type="ORF">AVDCRST_MAG11-3342</name>
</gene>
<dbReference type="AlphaFoldDB" id="A0A6J4M7H1"/>
<feature type="compositionally biased region" description="Low complexity" evidence="1">
    <location>
        <begin position="182"/>
        <end position="193"/>
    </location>
</feature>
<sequence>VDRLVRAPPRHRPAAHRDRRHRAAALAARHGDRGVPAPVHRRPALALPRGGARLDRAAAPAAAGAGVRRRGARHPRRDRRAAGASRSPGGRADAAAPRRAAHLHRGVGGGAAAVRRARSGRARRDQARRPPAHGRHLRPGHAAVRVGAPDGGVVRPHLHQRVLGRGDVDLPRAQPGRVPGVAHRALPARAPGPRARRPHGPGHPAPRVDRRAAARDVQPGAPHGDRALPAQRAVLAHVRDLHRRGG</sequence>
<feature type="compositionally biased region" description="Basic residues" evidence="1">
    <location>
        <begin position="8"/>
        <end position="23"/>
    </location>
</feature>
<feature type="non-terminal residue" evidence="2">
    <location>
        <position position="246"/>
    </location>
</feature>
<proteinExistence type="predicted"/>
<feature type="compositionally biased region" description="Low complexity" evidence="1">
    <location>
        <begin position="82"/>
        <end position="98"/>
    </location>
</feature>
<reference evidence="2" key="1">
    <citation type="submission" date="2020-02" db="EMBL/GenBank/DDBJ databases">
        <authorList>
            <person name="Meier V. D."/>
        </authorList>
    </citation>
    <scope>NUCLEOTIDE SEQUENCE</scope>
    <source>
        <strain evidence="2">AVDCRST_MAG11</strain>
    </source>
</reference>
<feature type="region of interest" description="Disordered" evidence="1">
    <location>
        <begin position="1"/>
        <end position="232"/>
    </location>
</feature>
<evidence type="ECO:0000256" key="1">
    <source>
        <dbReference type="SAM" id="MobiDB-lite"/>
    </source>
</evidence>
<accession>A0A6J4M7H1</accession>
<dbReference type="EMBL" id="CADCTU010000727">
    <property type="protein sequence ID" value="CAA9347941.1"/>
    <property type="molecule type" value="Genomic_DNA"/>
</dbReference>